<name>A0A4V1G574_9FIRM</name>
<dbReference type="EMBL" id="CP039381">
    <property type="protein sequence ID" value="QCT07233.1"/>
    <property type="molecule type" value="Genomic_DNA"/>
</dbReference>
<dbReference type="Proteomes" id="UP000301475">
    <property type="component" value="Chromosome"/>
</dbReference>
<dbReference type="AlphaFoldDB" id="A0A4V1G574"/>
<dbReference type="KEGG" id="ruj:E5Z56_07615"/>
<evidence type="ECO:0000313" key="2">
    <source>
        <dbReference type="Proteomes" id="UP000301475"/>
    </source>
</evidence>
<protein>
    <submittedName>
        <fullName evidence="1">Uncharacterized protein</fullName>
    </submittedName>
</protein>
<organism evidence="1 2">
    <name type="scientific">Ruminococcus bovis</name>
    <dbReference type="NCBI Taxonomy" id="2564099"/>
    <lineage>
        <taxon>Bacteria</taxon>
        <taxon>Bacillati</taxon>
        <taxon>Bacillota</taxon>
        <taxon>Clostridia</taxon>
        <taxon>Eubacteriales</taxon>
        <taxon>Oscillospiraceae</taxon>
        <taxon>Ruminococcus</taxon>
    </lineage>
</organism>
<gene>
    <name evidence="1" type="ORF">E5Z56_07615</name>
</gene>
<evidence type="ECO:0000313" key="1">
    <source>
        <dbReference type="EMBL" id="QCT07233.1"/>
    </source>
</evidence>
<dbReference type="RefSeq" id="WP_138157276.1">
    <property type="nucleotide sequence ID" value="NZ_CP039381.1"/>
</dbReference>
<keyword evidence="2" id="KW-1185">Reference proteome</keyword>
<sequence>MNKYQNLLSRISKEFSIYKGDNEEINKWKSRIIYSLLGRMALASLFDTDYGTEEEEDSSITHMKRRINKVFASYQDMYPELKTLLPMDSTELAEEVYDIFLNTGVIYHRPNRVVMSSKSDSIVNEIKFTRGYELDSKQKISGLGTYEQFPGQENKDQFINMFQLENIMLSQLWDIYTKKAKWDTIDINADIEYLRTKPPYNKGYWTNNIDKTGEISILKIKTKGTYLYYLYKYENKLYASELPQWLVENNNKRLLTNACLRKRDVLPPTKYKIDGDLVYIEFQYLPPQSVLYLWKLYSWPRLMKKLPYDFKRICDRKVFESIKTVMIQLGYKFIEE</sequence>
<dbReference type="OrthoDB" id="1843595at2"/>
<reference evidence="1 2" key="1">
    <citation type="submission" date="2019-04" db="EMBL/GenBank/DDBJ databases">
        <authorList>
            <person name="Embree M."/>
            <person name="Gaffney J.R."/>
        </authorList>
    </citation>
    <scope>NUCLEOTIDE SEQUENCE [LARGE SCALE GENOMIC DNA]</scope>
    <source>
        <strain evidence="1 2">JE7A12</strain>
    </source>
</reference>
<accession>A0A4V1G574</accession>
<proteinExistence type="predicted"/>